<protein>
    <recommendedName>
        <fullName evidence="5">Mediator of RNA polymerase II transcription subunit 19</fullName>
        <ecNumber evidence="4">3.6.4.12</ecNumber>
    </recommendedName>
    <alternativeName>
        <fullName evidence="17">Mediator complex subunit 19</fullName>
    </alternativeName>
</protein>
<comment type="similarity">
    <text evidence="3">Belongs to the Mediator complex subunit 19 family.</text>
</comment>
<evidence type="ECO:0000256" key="2">
    <source>
        <dbReference type="ARBA" id="ARBA00008010"/>
    </source>
</evidence>
<evidence type="ECO:0000256" key="7">
    <source>
        <dbReference type="ARBA" id="ARBA00022741"/>
    </source>
</evidence>
<evidence type="ECO:0000256" key="1">
    <source>
        <dbReference type="ARBA" id="ARBA00004123"/>
    </source>
</evidence>
<dbReference type="SUPFAM" id="SSF50249">
    <property type="entry name" value="Nucleic acid-binding proteins"/>
    <property type="match status" value="1"/>
</dbReference>
<dbReference type="Gene3D" id="2.40.50.140">
    <property type="entry name" value="Nucleic acid-binding proteins"/>
    <property type="match status" value="1"/>
</dbReference>
<comment type="caution">
    <text evidence="22">The sequence shown here is derived from an EMBL/GenBank/DDBJ whole genome shotgun (WGS) entry which is preliminary data.</text>
</comment>
<keyword evidence="9" id="KW-0347">Helicase</keyword>
<evidence type="ECO:0000256" key="18">
    <source>
        <dbReference type="RuleBase" id="RU004070"/>
    </source>
</evidence>
<dbReference type="EMBL" id="JAATWM020000003">
    <property type="protein sequence ID" value="KAF9881231.1"/>
    <property type="molecule type" value="Genomic_DNA"/>
</dbReference>
<dbReference type="GO" id="GO:0005524">
    <property type="term" value="F:ATP binding"/>
    <property type="evidence" value="ECO:0007669"/>
    <property type="project" value="UniProtKB-KW"/>
</dbReference>
<reference evidence="22" key="1">
    <citation type="submission" date="2020-03" db="EMBL/GenBank/DDBJ databases">
        <authorList>
            <person name="He L."/>
        </authorList>
    </citation>
    <scope>NUCLEOTIDE SEQUENCE</scope>
    <source>
        <strain evidence="22">CkLH20</strain>
    </source>
</reference>
<feature type="domain" description="MCM C-terminal AAA(+) ATPase" evidence="21">
    <location>
        <begin position="320"/>
        <end position="526"/>
    </location>
</feature>
<dbReference type="GO" id="GO:0017116">
    <property type="term" value="F:single-stranded DNA helicase activity"/>
    <property type="evidence" value="ECO:0007669"/>
    <property type="project" value="TreeGrafter"/>
</dbReference>
<keyword evidence="16" id="KW-0131">Cell cycle</keyword>
<evidence type="ECO:0000256" key="3">
    <source>
        <dbReference type="ARBA" id="ARBA00009259"/>
    </source>
</evidence>
<dbReference type="GO" id="GO:0006270">
    <property type="term" value="P:DNA replication initiation"/>
    <property type="evidence" value="ECO:0007669"/>
    <property type="project" value="InterPro"/>
</dbReference>
<evidence type="ECO:0000256" key="11">
    <source>
        <dbReference type="ARBA" id="ARBA00023015"/>
    </source>
</evidence>
<dbReference type="InterPro" id="IPR008048">
    <property type="entry name" value="MCM5"/>
</dbReference>
<evidence type="ECO:0000256" key="16">
    <source>
        <dbReference type="ARBA" id="ARBA00023306"/>
    </source>
</evidence>
<keyword evidence="6" id="KW-0235">DNA replication</keyword>
<dbReference type="InterPro" id="IPR041562">
    <property type="entry name" value="MCM_lid"/>
</dbReference>
<dbReference type="Gene3D" id="2.20.28.10">
    <property type="match status" value="1"/>
</dbReference>
<dbReference type="GO" id="GO:0003688">
    <property type="term" value="F:DNA replication origin binding"/>
    <property type="evidence" value="ECO:0007669"/>
    <property type="project" value="InterPro"/>
</dbReference>
<dbReference type="GO" id="GO:0003712">
    <property type="term" value="F:transcription coregulator activity"/>
    <property type="evidence" value="ECO:0007669"/>
    <property type="project" value="InterPro"/>
</dbReference>
<comment type="subcellular location">
    <subcellularLocation>
        <location evidence="1">Nucleus</location>
    </subcellularLocation>
</comment>
<dbReference type="InterPro" id="IPR012340">
    <property type="entry name" value="NA-bd_OB-fold"/>
</dbReference>
<dbReference type="AlphaFoldDB" id="A0A9P6IFW5"/>
<dbReference type="GO" id="GO:0016787">
    <property type="term" value="F:hydrolase activity"/>
    <property type="evidence" value="ECO:0007669"/>
    <property type="project" value="UniProtKB-KW"/>
</dbReference>
<dbReference type="InterPro" id="IPR031327">
    <property type="entry name" value="MCM"/>
</dbReference>
<keyword evidence="11" id="KW-0805">Transcription regulation</keyword>
<dbReference type="SUPFAM" id="SSF52540">
    <property type="entry name" value="P-loop containing nucleoside triphosphate hydrolases"/>
    <property type="match status" value="1"/>
</dbReference>
<dbReference type="InterPro" id="IPR018525">
    <property type="entry name" value="MCM_CS"/>
</dbReference>
<dbReference type="InterPro" id="IPR013942">
    <property type="entry name" value="Mediator_Med19_fun"/>
</dbReference>
<evidence type="ECO:0000256" key="6">
    <source>
        <dbReference type="ARBA" id="ARBA00022705"/>
    </source>
</evidence>
<feature type="compositionally biased region" description="Low complexity" evidence="20">
    <location>
        <begin position="1072"/>
        <end position="1087"/>
    </location>
</feature>
<dbReference type="EC" id="3.6.4.12" evidence="4"/>
<feature type="region of interest" description="Disordered" evidence="20">
    <location>
        <begin position="1072"/>
        <end position="1167"/>
    </location>
</feature>
<dbReference type="InterPro" id="IPR027417">
    <property type="entry name" value="P-loop_NTPase"/>
</dbReference>
<feature type="region of interest" description="Disordered" evidence="20">
    <location>
        <begin position="1"/>
        <end position="20"/>
    </location>
</feature>
<evidence type="ECO:0000259" key="21">
    <source>
        <dbReference type="PROSITE" id="PS50051"/>
    </source>
</evidence>
<dbReference type="Proteomes" id="UP000781932">
    <property type="component" value="Unassembled WGS sequence"/>
</dbReference>
<feature type="compositionally biased region" description="Polar residues" evidence="20">
    <location>
        <begin position="823"/>
        <end position="833"/>
    </location>
</feature>
<evidence type="ECO:0000313" key="23">
    <source>
        <dbReference type="Proteomes" id="UP000781932"/>
    </source>
</evidence>
<dbReference type="GO" id="GO:0016592">
    <property type="term" value="C:mediator complex"/>
    <property type="evidence" value="ECO:0007669"/>
    <property type="project" value="InterPro"/>
</dbReference>
<accession>A0A9P6IFW5</accession>
<keyword evidence="15" id="KW-0539">Nucleus</keyword>
<feature type="compositionally biased region" description="Polar residues" evidence="20">
    <location>
        <begin position="857"/>
        <end position="870"/>
    </location>
</feature>
<dbReference type="Gene3D" id="3.30.1640.10">
    <property type="entry name" value="mini-chromosome maintenance (MCM) complex, chain A, domain 1"/>
    <property type="match status" value="1"/>
</dbReference>
<dbReference type="GO" id="GO:0031261">
    <property type="term" value="C:DNA replication preinitiation complex"/>
    <property type="evidence" value="ECO:0007669"/>
    <property type="project" value="UniProtKB-ARBA"/>
</dbReference>
<dbReference type="PRINTS" id="PR01661">
    <property type="entry name" value="MCMPROTEIN5"/>
</dbReference>
<dbReference type="PRINTS" id="PR01657">
    <property type="entry name" value="MCMFAMILY"/>
</dbReference>
<dbReference type="GO" id="GO:0043596">
    <property type="term" value="C:nuclear replication fork"/>
    <property type="evidence" value="ECO:0007669"/>
    <property type="project" value="UniProtKB-ARBA"/>
</dbReference>
<organism evidence="22 23">
    <name type="scientific">Colletotrichum karsti</name>
    <dbReference type="NCBI Taxonomy" id="1095194"/>
    <lineage>
        <taxon>Eukaryota</taxon>
        <taxon>Fungi</taxon>
        <taxon>Dikarya</taxon>
        <taxon>Ascomycota</taxon>
        <taxon>Pezizomycotina</taxon>
        <taxon>Sordariomycetes</taxon>
        <taxon>Hypocreomycetidae</taxon>
        <taxon>Glomerellales</taxon>
        <taxon>Glomerellaceae</taxon>
        <taxon>Colletotrichum</taxon>
        <taxon>Colletotrichum boninense species complex</taxon>
    </lineage>
</organism>
<keyword evidence="23" id="KW-1185">Reference proteome</keyword>
<keyword evidence="13" id="KW-0010">Activator</keyword>
<evidence type="ECO:0000256" key="20">
    <source>
        <dbReference type="SAM" id="MobiDB-lite"/>
    </source>
</evidence>
<gene>
    <name evidence="22" type="ORF">CkaCkLH20_01381</name>
</gene>
<evidence type="ECO:0000256" key="12">
    <source>
        <dbReference type="ARBA" id="ARBA00023125"/>
    </source>
</evidence>
<feature type="compositionally biased region" description="Low complexity" evidence="20">
    <location>
        <begin position="834"/>
        <end position="856"/>
    </location>
</feature>
<dbReference type="PROSITE" id="PS00847">
    <property type="entry name" value="MCM_1"/>
    <property type="match status" value="1"/>
</dbReference>
<keyword evidence="19" id="KW-0175">Coiled coil</keyword>
<evidence type="ECO:0000256" key="19">
    <source>
        <dbReference type="SAM" id="Coils"/>
    </source>
</evidence>
<dbReference type="InterPro" id="IPR033762">
    <property type="entry name" value="MCM_OB"/>
</dbReference>
<evidence type="ECO:0000256" key="9">
    <source>
        <dbReference type="ARBA" id="ARBA00022806"/>
    </source>
</evidence>
<dbReference type="GeneID" id="62157174"/>
<name>A0A9P6IFW5_9PEZI</name>
<dbReference type="Gene3D" id="3.40.50.300">
    <property type="entry name" value="P-loop containing nucleotide triphosphate hydrolases"/>
    <property type="match status" value="1"/>
</dbReference>
<evidence type="ECO:0000256" key="17">
    <source>
        <dbReference type="ARBA" id="ARBA00032018"/>
    </source>
</evidence>
<dbReference type="GO" id="GO:0042555">
    <property type="term" value="C:MCM complex"/>
    <property type="evidence" value="ECO:0007669"/>
    <property type="project" value="InterPro"/>
</dbReference>
<evidence type="ECO:0000256" key="14">
    <source>
        <dbReference type="ARBA" id="ARBA00023163"/>
    </source>
</evidence>
<evidence type="ECO:0000256" key="8">
    <source>
        <dbReference type="ARBA" id="ARBA00022801"/>
    </source>
</evidence>
<keyword evidence="14" id="KW-0804">Transcription</keyword>
<dbReference type="CDD" id="cd17756">
    <property type="entry name" value="MCM5"/>
    <property type="match status" value="1"/>
</dbReference>
<proteinExistence type="inferred from homology"/>
<dbReference type="GO" id="GO:0003697">
    <property type="term" value="F:single-stranded DNA binding"/>
    <property type="evidence" value="ECO:0007669"/>
    <property type="project" value="TreeGrafter"/>
</dbReference>
<evidence type="ECO:0000256" key="5">
    <source>
        <dbReference type="ARBA" id="ARBA00019615"/>
    </source>
</evidence>
<evidence type="ECO:0000256" key="13">
    <source>
        <dbReference type="ARBA" id="ARBA00023159"/>
    </source>
</evidence>
<sequence>MDRQSVYSTRVYEPSDGQNADTRINIQNQLEKFILDFRHGSKFTYRDQLKENALLKKYYCDVHVTDLINYNEELAHRLVTEPAEIIPLFEAALKKCTHRIIFPQQTKVDLPEHQLLLHSDSETVPIRDLGSTTIARLVRVPGIVIGASVMSSKATELSIQCRNCAHSSTIPVLGGFTGVTLPRQCGRSRVPNDPTPKCPLDPYFVLHEKSRFVDQQIIKLQEAPDQVPVGELPRHVLISADRYLTNRVVPGSRCTVMGVFSIYQNKATKNSATGGAVAIRTPYLRAAGIQTDIDQTARGQAIFSDEEEQEFLEMSRREGLYDLMADCIAPSIYGNRDIKKAILCLLLGGSKKILPDGMKLRGDINVLLLGDPGTAKSQLLKFVEKCAPISIYTSGKGSSAAGLTASVQRDQSTREFYLEGGAMVLADGGVVCIDEFDKMRDEDRVAIHEAMEQQTISIAKAGITTILNARTSVLAAANPIFGRYDDMKTPGENIDFQTTILSRFDMIFIVRDDHTREKDERIAKHVLRLHSGGRGVEEQPAASESEIPVDKMKRYISYCKSRMAPRLSPEAAEKLSSHFVSIRRQVHAAEMEANTRSSIPITVRQLEAIVRITESLAKLTLSPIATEEHVDEAIRLFLCSTMDAVNQGSNQGSKELNDEVNRLETELKRRLAVGWSTSLSALKREFVEQKGYTEQALNRTLMIMQRRDTITFRQGGAQKIPHISMAEVQSNSDMPVLSRLNLLKSAGSIETDPTHSRLSYRFTRFFTCNFDPDYVVVTVAVSIPRIPTFPLSSPDDDYDGSGDDKKTETFSHCTVIMSFHPRTPQSPSQFSPGTSDPASSINSSAPSSTTTLPTPAHSVNGSASQPSDMSQDIIMGDDSPHKRKRLLEDLGDREQKKVHIEDSKTGIEALHLDVGEKYLLCQTPHHERLPRITEDLFEMFNLTGIAAEVAREKPNGEKNALRKTYKGQIKKLGILGRFDSVAQDWDAPMEDSGDKKREAYHGFRELLEIPDAEFWGTRQDPITNGLSSTVKSVLSRATNMAKGPIPVKDWDSSVLGDIGPGGVDALKQGLAGKATAPGTPSATTPNPFMRKQQQTAPGAVRPQRTKKRGYGDNSFEGYGEGFPDDGYSTGDGDDRGGQKRRKKDSGNGQAFPNTMRPQGYGSSAVGA</sequence>
<dbReference type="Pfam" id="PF14551">
    <property type="entry name" value="MCM_N"/>
    <property type="match status" value="1"/>
</dbReference>
<feature type="region of interest" description="Disordered" evidence="20">
    <location>
        <begin position="821"/>
        <end position="878"/>
    </location>
</feature>
<dbReference type="SMART" id="SM00350">
    <property type="entry name" value="MCM"/>
    <property type="match status" value="1"/>
</dbReference>
<dbReference type="Pfam" id="PF17855">
    <property type="entry name" value="MCM_lid"/>
    <property type="match status" value="1"/>
</dbReference>
<evidence type="ECO:0000256" key="4">
    <source>
        <dbReference type="ARBA" id="ARBA00012551"/>
    </source>
</evidence>
<dbReference type="GO" id="GO:0000727">
    <property type="term" value="P:double-strand break repair via break-induced replication"/>
    <property type="evidence" value="ECO:0007669"/>
    <property type="project" value="TreeGrafter"/>
</dbReference>
<keyword evidence="7 18" id="KW-0547">Nucleotide-binding</keyword>
<evidence type="ECO:0000313" key="22">
    <source>
        <dbReference type="EMBL" id="KAF9881231.1"/>
    </source>
</evidence>
<dbReference type="GO" id="GO:0005656">
    <property type="term" value="C:nuclear pre-replicative complex"/>
    <property type="evidence" value="ECO:0007669"/>
    <property type="project" value="UniProtKB-ARBA"/>
</dbReference>
<comment type="similarity">
    <text evidence="2 18">Belongs to the MCM family.</text>
</comment>
<dbReference type="InterPro" id="IPR001208">
    <property type="entry name" value="MCM_dom"/>
</dbReference>
<dbReference type="InterPro" id="IPR054125">
    <property type="entry name" value="MCM5_C"/>
</dbReference>
<dbReference type="Pfam" id="PF08633">
    <property type="entry name" value="Rox3"/>
    <property type="match status" value="1"/>
</dbReference>
<dbReference type="PANTHER" id="PTHR11630:SF42">
    <property type="entry name" value="DNA REPLICATION LICENSING FACTOR MCM5"/>
    <property type="match status" value="1"/>
</dbReference>
<dbReference type="PANTHER" id="PTHR11630">
    <property type="entry name" value="DNA REPLICATION LICENSING FACTOR MCM FAMILY MEMBER"/>
    <property type="match status" value="1"/>
</dbReference>
<dbReference type="Pfam" id="PF00493">
    <property type="entry name" value="MCM"/>
    <property type="match status" value="1"/>
</dbReference>
<evidence type="ECO:0000256" key="15">
    <source>
        <dbReference type="ARBA" id="ARBA00023242"/>
    </source>
</evidence>
<keyword evidence="8" id="KW-0378">Hydrolase</keyword>
<dbReference type="RefSeq" id="XP_038750692.1">
    <property type="nucleotide sequence ID" value="XM_038884100.1"/>
</dbReference>
<evidence type="ECO:0000256" key="10">
    <source>
        <dbReference type="ARBA" id="ARBA00022840"/>
    </source>
</evidence>
<dbReference type="OrthoDB" id="10036721at2759"/>
<dbReference type="PROSITE" id="PS50051">
    <property type="entry name" value="MCM_2"/>
    <property type="match status" value="1"/>
</dbReference>
<dbReference type="InterPro" id="IPR027925">
    <property type="entry name" value="MCM_N"/>
</dbReference>
<keyword evidence="10 18" id="KW-0067">ATP-binding</keyword>
<feature type="compositionally biased region" description="Polar residues" evidence="20">
    <location>
        <begin position="1146"/>
        <end position="1156"/>
    </location>
</feature>
<feature type="coiled-coil region" evidence="19">
    <location>
        <begin position="646"/>
        <end position="673"/>
    </location>
</feature>
<dbReference type="GO" id="GO:0006279">
    <property type="term" value="P:premeiotic DNA replication"/>
    <property type="evidence" value="ECO:0007669"/>
    <property type="project" value="UniProtKB-ARBA"/>
</dbReference>
<keyword evidence="12 18" id="KW-0238">DNA-binding</keyword>
<dbReference type="Pfam" id="PF17207">
    <property type="entry name" value="MCM_OB"/>
    <property type="match status" value="1"/>
</dbReference>
<dbReference type="Pfam" id="PF21933">
    <property type="entry name" value="MCM5_C"/>
    <property type="match status" value="1"/>
</dbReference>
<dbReference type="GO" id="GO:0043138">
    <property type="term" value="F:3'-5' DNA helicase activity"/>
    <property type="evidence" value="ECO:0007669"/>
    <property type="project" value="TreeGrafter"/>
</dbReference>
<dbReference type="FunFam" id="3.40.50.300:FF:000241">
    <property type="entry name" value="DNA helicase"/>
    <property type="match status" value="1"/>
</dbReference>
<reference evidence="22" key="2">
    <citation type="submission" date="2020-11" db="EMBL/GenBank/DDBJ databases">
        <title>Whole genome sequencing of Colletotrichum sp.</title>
        <authorList>
            <person name="Li H."/>
        </authorList>
    </citation>
    <scope>NUCLEOTIDE SEQUENCE</scope>
    <source>
        <strain evidence="22">CkLH20</strain>
    </source>
</reference>
<dbReference type="GO" id="GO:0006357">
    <property type="term" value="P:regulation of transcription by RNA polymerase II"/>
    <property type="evidence" value="ECO:0007669"/>
    <property type="project" value="InterPro"/>
</dbReference>